<evidence type="ECO:0000256" key="1">
    <source>
        <dbReference type="ARBA" id="ARBA00006709"/>
    </source>
</evidence>
<dbReference type="AlphaFoldDB" id="A0A2T3FR93"/>
<evidence type="ECO:0000313" key="4">
    <source>
        <dbReference type="EMBL" id="PST37790.1"/>
    </source>
</evidence>
<reference evidence="4 5" key="1">
    <citation type="submission" date="2018-03" db="EMBL/GenBank/DDBJ databases">
        <title>Lachnoclostridium SNUG30386 gen.nov., sp.nov., isolated from human faeces.</title>
        <authorList>
            <person name="Seo B."/>
            <person name="Jeon K."/>
            <person name="Ko G."/>
        </authorList>
    </citation>
    <scope>NUCLEOTIDE SEQUENCE [LARGE SCALE GENOMIC DNA]</scope>
    <source>
        <strain evidence="4 5">SNUG30386</strain>
    </source>
</reference>
<comment type="caution">
    <text evidence="4">The sequence shown here is derived from an EMBL/GenBank/DDBJ whole genome shotgun (WGS) entry which is preliminary data.</text>
</comment>
<keyword evidence="5" id="KW-1185">Reference proteome</keyword>
<dbReference type="InterPro" id="IPR036079">
    <property type="entry name" value="ATPase_csu/dsu_sf"/>
</dbReference>
<dbReference type="InterPro" id="IPR035067">
    <property type="entry name" value="V-type_ATPase_csu/dsu"/>
</dbReference>
<keyword evidence="3" id="KW-0406">Ion transport</keyword>
<dbReference type="Gene3D" id="1.20.1690.10">
    <property type="entry name" value="V-type ATP synthase subunit C domain"/>
    <property type="match status" value="2"/>
</dbReference>
<evidence type="ECO:0000256" key="3">
    <source>
        <dbReference type="ARBA" id="ARBA00023065"/>
    </source>
</evidence>
<sequence length="324" mass="35713">MSDTKYAYAVARIRALENGLFSSAQIEQLLSVKSYEGALRFLTEHGWGDADTPLSAEAILTREKAKSWETVRDLLKGDDAILAVLSYGDLYHNLKAAIKDAAAPGSHGNVYFDDCEVDGARMSKIVAEKDWQALPAHMREAAKEASETFLHTGDGQLCDIIVDRSALAAIYECGKNASDAIIRDYAETTVAVADIKIAVRSQKTGKHLDFMRRAMAPCDSLNIERLSQAALGGVGAICEYLEGTRYGGGAQALKESPSAFERWCDNQLIETIKPQKYNPFTAGPLVAYILAKENEIKTVRIILTARLNGLEEEQIRERIREMYV</sequence>
<dbReference type="Pfam" id="PF01992">
    <property type="entry name" value="vATP-synt_AC39"/>
    <property type="match status" value="1"/>
</dbReference>
<dbReference type="Gene3D" id="1.10.132.50">
    <property type="entry name" value="ATP synthase (C/AC39) subunit, domain 3"/>
    <property type="match status" value="1"/>
</dbReference>
<dbReference type="Proteomes" id="UP000241048">
    <property type="component" value="Unassembled WGS sequence"/>
</dbReference>
<dbReference type="EMBL" id="PYLO01000002">
    <property type="protein sequence ID" value="PST37790.1"/>
    <property type="molecule type" value="Genomic_DNA"/>
</dbReference>
<proteinExistence type="inferred from homology"/>
<dbReference type="PANTHER" id="PTHR38682">
    <property type="entry name" value="V-TYPE ATP SYNTHASE SUBUNIT C"/>
    <property type="match status" value="1"/>
</dbReference>
<dbReference type="GO" id="GO:0046961">
    <property type="term" value="F:proton-transporting ATPase activity, rotational mechanism"/>
    <property type="evidence" value="ECO:0007669"/>
    <property type="project" value="InterPro"/>
</dbReference>
<evidence type="ECO:0000256" key="2">
    <source>
        <dbReference type="ARBA" id="ARBA00022448"/>
    </source>
</evidence>
<organism evidence="4 5">
    <name type="scientific">Clostridium fessum</name>
    <dbReference type="NCBI Taxonomy" id="2126740"/>
    <lineage>
        <taxon>Bacteria</taxon>
        <taxon>Bacillati</taxon>
        <taxon>Bacillota</taxon>
        <taxon>Clostridia</taxon>
        <taxon>Eubacteriales</taxon>
        <taxon>Clostridiaceae</taxon>
        <taxon>Clostridium</taxon>
    </lineage>
</organism>
<protein>
    <submittedName>
        <fullName evidence="4">V-type ATP synthase subunit C</fullName>
    </submittedName>
</protein>
<dbReference type="RefSeq" id="WP_107000827.1">
    <property type="nucleotide sequence ID" value="NZ_DBFBUD010000240.1"/>
</dbReference>
<dbReference type="InterPro" id="IPR050873">
    <property type="entry name" value="V-ATPase_V0D/AC39_subunit"/>
</dbReference>
<accession>A0A2T3FR93</accession>
<dbReference type="PANTHER" id="PTHR38682:SF1">
    <property type="entry name" value="V-TYPE ATP SYNTHASE SUBUNIT C"/>
    <property type="match status" value="1"/>
</dbReference>
<gene>
    <name evidence="4" type="ORF">C7U56_07975</name>
</gene>
<dbReference type="SUPFAM" id="SSF103486">
    <property type="entry name" value="V-type ATP synthase subunit C"/>
    <property type="match status" value="1"/>
</dbReference>
<evidence type="ECO:0000313" key="5">
    <source>
        <dbReference type="Proteomes" id="UP000241048"/>
    </source>
</evidence>
<keyword evidence="2" id="KW-0813">Transport</keyword>
<dbReference type="InterPro" id="IPR002843">
    <property type="entry name" value="ATPase_V0-cplx_csu/dsu"/>
</dbReference>
<name>A0A2T3FR93_9CLOT</name>
<dbReference type="InterPro" id="IPR044911">
    <property type="entry name" value="V-type_ATPase_csu/dsu_dom_3"/>
</dbReference>
<comment type="similarity">
    <text evidence="1">Belongs to the V-ATPase V0D/AC39 subunit family.</text>
</comment>